<evidence type="ECO:0000256" key="1">
    <source>
        <dbReference type="SAM" id="SignalP"/>
    </source>
</evidence>
<accession>A0A0F3GSA3</accession>
<evidence type="ECO:0000313" key="3">
    <source>
        <dbReference type="EMBL" id="KJU84860.1"/>
    </source>
</evidence>
<reference evidence="3 4" key="1">
    <citation type="submission" date="2015-02" db="EMBL/GenBank/DDBJ databases">
        <title>Single-cell genomics of uncultivated deep-branching MTB reveals a conserved set of magnetosome genes.</title>
        <authorList>
            <person name="Kolinko S."/>
            <person name="Richter M."/>
            <person name="Glockner F.O."/>
            <person name="Brachmann A."/>
            <person name="Schuler D."/>
        </authorList>
    </citation>
    <scope>NUCLEOTIDE SEQUENCE [LARGE SCALE GENOMIC DNA]</scope>
    <source>
        <strain evidence="3">TM-1</strain>
    </source>
</reference>
<keyword evidence="4" id="KW-1185">Reference proteome</keyword>
<keyword evidence="1" id="KW-0732">Signal</keyword>
<feature type="signal peptide" evidence="1">
    <location>
        <begin position="1"/>
        <end position="24"/>
    </location>
</feature>
<evidence type="ECO:0000313" key="4">
    <source>
        <dbReference type="Proteomes" id="UP000033423"/>
    </source>
</evidence>
<feature type="domain" description="Bacterial repeat" evidence="2">
    <location>
        <begin position="227"/>
        <end position="305"/>
    </location>
</feature>
<dbReference type="EMBL" id="LACI01001267">
    <property type="protein sequence ID" value="KJU84860.1"/>
    <property type="molecule type" value="Genomic_DNA"/>
</dbReference>
<evidence type="ECO:0000259" key="2">
    <source>
        <dbReference type="Pfam" id="PF18998"/>
    </source>
</evidence>
<dbReference type="Pfam" id="PF18998">
    <property type="entry name" value="Flg_new_2"/>
    <property type="match status" value="2"/>
</dbReference>
<feature type="domain" description="Bacterial repeat" evidence="2">
    <location>
        <begin position="151"/>
        <end position="220"/>
    </location>
</feature>
<sequence length="333" mass="34129">MQRIALFIAGIVLMFSAAQDVSYAAGIPTPYRIGGTITLSRVALTPATAADLVVTVKKSDGSDYKDANGNIPQDKDGLNSSNFYIIDIPIYDATEQASGAKPGDTAKIYVSIAGVQYTVTTPTDGAITVGASGGNQTVNLTIANQGQPTHTVTPSAGPNGSISPSTHQTVADGLTTTFTVTPDPGYTASVSGTCGGNLVGTTYTTAAIKADCTVIATFTSTPPPTTYALTVTKSGSGSVTASTGTLTWNDNTGTTTYTSGTSVTLTAIPTRDSRFGGWTGCDSTSGNQCTVAMSSNRSVSVSFTQGVCTLCKVPRMDFNGNNKGDILWRNTAK</sequence>
<protein>
    <recommendedName>
        <fullName evidence="2">Bacterial repeat domain-containing protein</fullName>
    </recommendedName>
</protein>
<dbReference type="Proteomes" id="UP000033423">
    <property type="component" value="Unassembled WGS sequence"/>
</dbReference>
<comment type="caution">
    <text evidence="3">The sequence shown here is derived from an EMBL/GenBank/DDBJ whole genome shotgun (WGS) entry which is preliminary data.</text>
</comment>
<organism evidence="3 4">
    <name type="scientific">Candidatus Magnetobacterium bavaricum</name>
    <dbReference type="NCBI Taxonomy" id="29290"/>
    <lineage>
        <taxon>Bacteria</taxon>
        <taxon>Pseudomonadati</taxon>
        <taxon>Nitrospirota</taxon>
        <taxon>Thermodesulfovibrionia</taxon>
        <taxon>Thermodesulfovibrionales</taxon>
        <taxon>Candidatus Magnetobacteriaceae</taxon>
        <taxon>Candidatus Magnetobacterium</taxon>
    </lineage>
</organism>
<dbReference type="InterPro" id="IPR044060">
    <property type="entry name" value="Bacterial_rp_domain"/>
</dbReference>
<dbReference type="AlphaFoldDB" id="A0A0F3GSA3"/>
<feature type="chain" id="PRO_5002461296" description="Bacterial repeat domain-containing protein" evidence="1">
    <location>
        <begin position="25"/>
        <end position="333"/>
    </location>
</feature>
<name>A0A0F3GSA3_9BACT</name>
<gene>
    <name evidence="3" type="ORF">MBAV_002947</name>
</gene>
<proteinExistence type="predicted"/>